<dbReference type="Pfam" id="PF02423">
    <property type="entry name" value="OCD_Mu_crystall"/>
    <property type="match status" value="2"/>
</dbReference>
<sequence>MSNSELQTNPRHHHHSCETHTTTTTTRTTRILTRSQVQSCLTYEGAMKANRTLFQSNLNAHLLPIRTVLDIPQNGPTLFMPCFLNPENHHPSSDNHDTANLGIKIVSVRQDNPIKFSRDSITGSIMLLNECNGALECVMHAGDITAVRTACGSALCVERILNVHHHQQQHSRMVHTSHDEDMKSYQKEFKVLGIFGCGLQGKAHLMAVLRIAREVNKVILWNPSLERALKLKNYLLNEFVSSQDLPFQFVEDHDETNTTRSTNILVEVITNANEAVKQCDIICCCTNASQPFFSTENVKAGSILTCIGSYKPHMQEIESDLISKGKVIADLVEAVMEEAGDLIIPLKEGKISHDHVVCGLGDFLTFGQEEIVKKFNIGKDIIIYKSVGFAGQDICVARDIYERAVAMNIGTCVDMEK</sequence>
<comment type="similarity">
    <text evidence="1">Belongs to the ornithine cyclodeaminase/mu-crystallin family.</text>
</comment>
<name>A0AA88GZB6_NAELO</name>
<dbReference type="Gene3D" id="3.30.1780.10">
    <property type="entry name" value="ornithine cyclodeaminase, domain 1"/>
    <property type="match status" value="1"/>
</dbReference>
<evidence type="ECO:0008006" key="5">
    <source>
        <dbReference type="Google" id="ProtNLM"/>
    </source>
</evidence>
<gene>
    <name evidence="3" type="ORF">C9374_014578</name>
</gene>
<proteinExistence type="inferred from homology"/>
<dbReference type="InterPro" id="IPR003462">
    <property type="entry name" value="ODC_Mu_crystall"/>
</dbReference>
<reference evidence="3 4" key="1">
    <citation type="journal article" date="2018" name="BMC Genomics">
        <title>The genome of Naegleria lovaniensis, the basis for a comparative approach to unravel pathogenicity factors of the human pathogenic amoeba N. fowleri.</title>
        <authorList>
            <person name="Liechti N."/>
            <person name="Schurch N."/>
            <person name="Bruggmann R."/>
            <person name="Wittwer M."/>
        </authorList>
    </citation>
    <scope>NUCLEOTIDE SEQUENCE [LARGE SCALE GENOMIC DNA]</scope>
    <source>
        <strain evidence="3 4">ATCC 30569</strain>
    </source>
</reference>
<dbReference type="AlphaFoldDB" id="A0AA88GZB6"/>
<dbReference type="InterPro" id="IPR023401">
    <property type="entry name" value="ODC_N"/>
</dbReference>
<evidence type="ECO:0000313" key="3">
    <source>
        <dbReference type="EMBL" id="KAG2389178.1"/>
    </source>
</evidence>
<feature type="region of interest" description="Disordered" evidence="2">
    <location>
        <begin position="1"/>
        <end position="30"/>
    </location>
</feature>
<dbReference type="EMBL" id="PYSW02000008">
    <property type="protein sequence ID" value="KAG2389178.1"/>
    <property type="molecule type" value="Genomic_DNA"/>
</dbReference>
<evidence type="ECO:0000256" key="2">
    <source>
        <dbReference type="SAM" id="MobiDB-lite"/>
    </source>
</evidence>
<evidence type="ECO:0000313" key="4">
    <source>
        <dbReference type="Proteomes" id="UP000816034"/>
    </source>
</evidence>
<feature type="compositionally biased region" description="Low complexity" evidence="2">
    <location>
        <begin position="19"/>
        <end position="30"/>
    </location>
</feature>
<dbReference type="Proteomes" id="UP000816034">
    <property type="component" value="Unassembled WGS sequence"/>
</dbReference>
<protein>
    <recommendedName>
        <fullName evidence="5">Ornithine cyclodeaminase</fullName>
    </recommendedName>
</protein>
<dbReference type="SUPFAM" id="SSF51735">
    <property type="entry name" value="NAD(P)-binding Rossmann-fold domains"/>
    <property type="match status" value="1"/>
</dbReference>
<dbReference type="PANTHER" id="PTHR13812:SF19">
    <property type="entry name" value="KETIMINE REDUCTASE MU-CRYSTALLIN"/>
    <property type="match status" value="1"/>
</dbReference>
<organism evidence="3 4">
    <name type="scientific">Naegleria lovaniensis</name>
    <name type="common">Amoeba</name>
    <dbReference type="NCBI Taxonomy" id="51637"/>
    <lineage>
        <taxon>Eukaryota</taxon>
        <taxon>Discoba</taxon>
        <taxon>Heterolobosea</taxon>
        <taxon>Tetramitia</taxon>
        <taxon>Eutetramitia</taxon>
        <taxon>Vahlkampfiidae</taxon>
        <taxon>Naegleria</taxon>
    </lineage>
</organism>
<keyword evidence="4" id="KW-1185">Reference proteome</keyword>
<evidence type="ECO:0000256" key="1">
    <source>
        <dbReference type="ARBA" id="ARBA00008903"/>
    </source>
</evidence>
<comment type="caution">
    <text evidence="3">The sequence shown here is derived from an EMBL/GenBank/DDBJ whole genome shotgun (WGS) entry which is preliminary data.</text>
</comment>
<accession>A0AA88GZB6</accession>
<dbReference type="InterPro" id="IPR036291">
    <property type="entry name" value="NAD(P)-bd_dom_sf"/>
</dbReference>
<dbReference type="PANTHER" id="PTHR13812">
    <property type="entry name" value="KETIMINE REDUCTASE MU-CRYSTALLIN"/>
    <property type="match status" value="1"/>
</dbReference>
<dbReference type="RefSeq" id="XP_044553170.1">
    <property type="nucleotide sequence ID" value="XM_044690581.1"/>
</dbReference>
<dbReference type="Gene3D" id="3.40.50.720">
    <property type="entry name" value="NAD(P)-binding Rossmann-like Domain"/>
    <property type="match status" value="1"/>
</dbReference>
<dbReference type="GO" id="GO:0005737">
    <property type="term" value="C:cytoplasm"/>
    <property type="evidence" value="ECO:0007669"/>
    <property type="project" value="TreeGrafter"/>
</dbReference>
<dbReference type="GeneID" id="68107031"/>